<gene>
    <name evidence="5" type="ORF">US62_C0004G0016</name>
</gene>
<keyword evidence="3" id="KW-0732">Signal</keyword>
<feature type="chain" id="PRO_5002532461" evidence="3">
    <location>
        <begin position="26"/>
        <end position="286"/>
    </location>
</feature>
<name>A0A0G0HST7_9BACT</name>
<evidence type="ECO:0000313" key="6">
    <source>
        <dbReference type="Proteomes" id="UP000034603"/>
    </source>
</evidence>
<keyword evidence="2" id="KW-1133">Transmembrane helix</keyword>
<feature type="compositionally biased region" description="Low complexity" evidence="1">
    <location>
        <begin position="165"/>
        <end position="202"/>
    </location>
</feature>
<feature type="region of interest" description="Disordered" evidence="1">
    <location>
        <begin position="125"/>
        <end position="240"/>
    </location>
</feature>
<evidence type="ECO:0000256" key="2">
    <source>
        <dbReference type="SAM" id="Phobius"/>
    </source>
</evidence>
<organism evidence="5 6">
    <name type="scientific">Candidatus Woesebacteria bacterium GW2011_GWA1_37_8</name>
    <dbReference type="NCBI Taxonomy" id="1618546"/>
    <lineage>
        <taxon>Bacteria</taxon>
        <taxon>Candidatus Woeseibacteriota</taxon>
    </lineage>
</organism>
<sequence length="286" mass="30873">MKRLKFGYTLSFIVFLFVICTKPTAAQVVINEISVQPADKYDWVELFSPTPVDISGWKVGDEAGVFETIPQGTQLGPNIYFVVSQYQRLDNESDTVILYNNSDVEINKIIYGKSNSVCVSSETGSIARIPDGGNTIDRLASNTKGSSNGELATDPCPTPTPVPTNSPTNVPTNTPTNSPTPTQKPSNTLTPTATKKPTNTPTEPEESPAEGDELVLGSTDPLLSSTPIPTETSENDNGGKNFPFVPVLFIILGIGFIGSAVFLVLKGRKENLKTLENVEKFTRQDN</sequence>
<feature type="transmembrane region" description="Helical" evidence="2">
    <location>
        <begin position="244"/>
        <end position="265"/>
    </location>
</feature>
<dbReference type="InterPro" id="IPR036415">
    <property type="entry name" value="Lamin_tail_dom_sf"/>
</dbReference>
<feature type="compositionally biased region" description="Polar residues" evidence="1">
    <location>
        <begin position="140"/>
        <end position="150"/>
    </location>
</feature>
<dbReference type="Pfam" id="PF00932">
    <property type="entry name" value="LTD"/>
    <property type="match status" value="1"/>
</dbReference>
<feature type="domain" description="LTD" evidence="4">
    <location>
        <begin position="22"/>
        <end position="143"/>
    </location>
</feature>
<evidence type="ECO:0000256" key="3">
    <source>
        <dbReference type="SAM" id="SignalP"/>
    </source>
</evidence>
<evidence type="ECO:0000313" key="5">
    <source>
        <dbReference type="EMBL" id="KKQ46203.1"/>
    </source>
</evidence>
<feature type="compositionally biased region" description="Polar residues" evidence="1">
    <location>
        <begin position="221"/>
        <end position="238"/>
    </location>
</feature>
<keyword evidence="2" id="KW-0812">Transmembrane</keyword>
<reference evidence="5 6" key="1">
    <citation type="journal article" date="2015" name="Nature">
        <title>rRNA introns, odd ribosomes, and small enigmatic genomes across a large radiation of phyla.</title>
        <authorList>
            <person name="Brown C.T."/>
            <person name="Hug L.A."/>
            <person name="Thomas B.C."/>
            <person name="Sharon I."/>
            <person name="Castelle C.J."/>
            <person name="Singh A."/>
            <person name="Wilkins M.J."/>
            <person name="Williams K.H."/>
            <person name="Banfield J.F."/>
        </authorList>
    </citation>
    <scope>NUCLEOTIDE SEQUENCE [LARGE SCALE GENOMIC DNA]</scope>
</reference>
<evidence type="ECO:0000256" key="1">
    <source>
        <dbReference type="SAM" id="MobiDB-lite"/>
    </source>
</evidence>
<proteinExistence type="predicted"/>
<comment type="caution">
    <text evidence="5">The sequence shown here is derived from an EMBL/GenBank/DDBJ whole genome shotgun (WGS) entry which is preliminary data.</text>
</comment>
<keyword evidence="2" id="KW-0472">Membrane</keyword>
<dbReference type="SUPFAM" id="SSF74853">
    <property type="entry name" value="Lamin A/C globular tail domain"/>
    <property type="match status" value="1"/>
</dbReference>
<dbReference type="AlphaFoldDB" id="A0A0G0HST7"/>
<dbReference type="InterPro" id="IPR001322">
    <property type="entry name" value="Lamin_tail_dom"/>
</dbReference>
<dbReference type="EMBL" id="LBTR01000004">
    <property type="protein sequence ID" value="KKQ46203.1"/>
    <property type="molecule type" value="Genomic_DNA"/>
</dbReference>
<feature type="compositionally biased region" description="Acidic residues" evidence="1">
    <location>
        <begin position="203"/>
        <end position="213"/>
    </location>
</feature>
<dbReference type="Proteomes" id="UP000034603">
    <property type="component" value="Unassembled WGS sequence"/>
</dbReference>
<dbReference type="PROSITE" id="PS51841">
    <property type="entry name" value="LTD"/>
    <property type="match status" value="1"/>
</dbReference>
<feature type="signal peptide" evidence="3">
    <location>
        <begin position="1"/>
        <end position="25"/>
    </location>
</feature>
<protein>
    <submittedName>
        <fullName evidence="5">Laminin G, domain-containing 2</fullName>
    </submittedName>
</protein>
<accession>A0A0G0HST7</accession>
<dbReference type="PATRIC" id="fig|1618546.3.peg.110"/>
<evidence type="ECO:0000259" key="4">
    <source>
        <dbReference type="PROSITE" id="PS51841"/>
    </source>
</evidence>